<evidence type="ECO:0000256" key="1">
    <source>
        <dbReference type="ARBA" id="ARBA00007673"/>
    </source>
</evidence>
<dbReference type="Pfam" id="PF04303">
    <property type="entry name" value="PrpF"/>
    <property type="match status" value="1"/>
</dbReference>
<dbReference type="InterPro" id="IPR007400">
    <property type="entry name" value="PrpF-like"/>
</dbReference>
<evidence type="ECO:0000313" key="3">
    <source>
        <dbReference type="EMBL" id="GLR11350.1"/>
    </source>
</evidence>
<name>A0ABQ5YDD3_9NEIS</name>
<dbReference type="EMBL" id="BSOG01000001">
    <property type="protein sequence ID" value="GLR11350.1"/>
    <property type="molecule type" value="Genomic_DNA"/>
</dbReference>
<comment type="similarity">
    <text evidence="1">Belongs to the PrpF family.</text>
</comment>
<keyword evidence="4" id="KW-1185">Reference proteome</keyword>
<organism evidence="3 4">
    <name type="scientific">Chitinimonas prasina</name>
    <dbReference type="NCBI Taxonomy" id="1434937"/>
    <lineage>
        <taxon>Bacteria</taxon>
        <taxon>Pseudomonadati</taxon>
        <taxon>Pseudomonadota</taxon>
        <taxon>Betaproteobacteria</taxon>
        <taxon>Neisseriales</taxon>
        <taxon>Chitinibacteraceae</taxon>
        <taxon>Chitinimonas</taxon>
    </lineage>
</organism>
<gene>
    <name evidence="3" type="ORF">GCM10007907_01400</name>
</gene>
<reference evidence="4" key="1">
    <citation type="journal article" date="2019" name="Int. J. Syst. Evol. Microbiol.">
        <title>The Global Catalogue of Microorganisms (GCM) 10K type strain sequencing project: providing services to taxonomists for standard genome sequencing and annotation.</title>
        <authorList>
            <consortium name="The Broad Institute Genomics Platform"/>
            <consortium name="The Broad Institute Genome Sequencing Center for Infectious Disease"/>
            <person name="Wu L."/>
            <person name="Ma J."/>
        </authorList>
    </citation>
    <scope>NUCLEOTIDE SEQUENCE [LARGE SCALE GENOMIC DNA]</scope>
    <source>
        <strain evidence="4">NBRC 110044</strain>
    </source>
</reference>
<evidence type="ECO:0000313" key="4">
    <source>
        <dbReference type="Proteomes" id="UP001156706"/>
    </source>
</evidence>
<evidence type="ECO:0000256" key="2">
    <source>
        <dbReference type="ARBA" id="ARBA00023235"/>
    </source>
</evidence>
<accession>A0ABQ5YDD3</accession>
<sequence length="380" mass="39459">MPLHRLPATLMRGGTSKGVFIRADALPADITLRDRLLSRLIGSPDPYSRQIDGLGTGISSTSKVALISTSRQPGCDVDYLFGHIAVEGGEIDWSGSCGNLSAAVAPFALLEGLVAGPHDGVATVRIWQVNTGKVIVAEVAMRDGLPCQEGEFGMDGVAFAGAPQQLVFLDPAGGASGALFPTGRRIDKLSLHPQREIDATLIDAGNPLVILRAADLGLTGLEQPQDVNTDASLLAQLESLRAQAAVAMGLAATPAQASRERPSNPKLCWIAPPAGFTAVDGRVFEAGQLDLLARIVSMGKLHHGFTGTGTIALAAAAALPGTLVSALLGQPLISRSLCFGHPSGVNQIVTVLDGEQVVASRLTRSARVLMRGEAWVPLAD</sequence>
<comment type="caution">
    <text evidence="3">The sequence shown here is derived from an EMBL/GenBank/DDBJ whole genome shotgun (WGS) entry which is preliminary data.</text>
</comment>
<proteinExistence type="inferred from homology"/>
<dbReference type="Proteomes" id="UP001156706">
    <property type="component" value="Unassembled WGS sequence"/>
</dbReference>
<keyword evidence="2" id="KW-0413">Isomerase</keyword>
<dbReference type="PANTHER" id="PTHR43709">
    <property type="entry name" value="ACONITATE ISOMERASE-RELATED"/>
    <property type="match status" value="1"/>
</dbReference>
<protein>
    <submittedName>
        <fullName evidence="3">Methylaconitate Delta-isomerase PrpF</fullName>
    </submittedName>
</protein>
<dbReference type="Gene3D" id="3.10.310.10">
    <property type="entry name" value="Diaminopimelate Epimerase, Chain A, domain 1"/>
    <property type="match status" value="2"/>
</dbReference>
<dbReference type="SUPFAM" id="SSF54506">
    <property type="entry name" value="Diaminopimelate epimerase-like"/>
    <property type="match status" value="2"/>
</dbReference>
<dbReference type="PANTHER" id="PTHR43709:SF2">
    <property type="entry name" value="DUF453 DOMAIN PROTEIN (AFU_ORTHOLOGUE AFUA_6G00360)"/>
    <property type="match status" value="1"/>
</dbReference>
<dbReference type="RefSeq" id="WP_284194513.1">
    <property type="nucleotide sequence ID" value="NZ_BSOG01000001.1"/>
</dbReference>